<evidence type="ECO:0000313" key="3">
    <source>
        <dbReference type="EMBL" id="QEC79311.1"/>
    </source>
</evidence>
<dbReference type="NCBIfam" id="TIGR03696">
    <property type="entry name" value="Rhs_assc_core"/>
    <property type="match status" value="1"/>
</dbReference>
<feature type="chain" id="PRO_5023014800" evidence="1">
    <location>
        <begin position="31"/>
        <end position="1213"/>
    </location>
</feature>
<name>A0A5B8W6I2_9SPHI</name>
<feature type="signal peptide" evidence="1">
    <location>
        <begin position="1"/>
        <end position="30"/>
    </location>
</feature>
<keyword evidence="4" id="KW-1185">Reference proteome</keyword>
<dbReference type="OrthoDB" id="1191296at2"/>
<organism evidence="3 4">
    <name type="scientific">Mucilaginibacter ginsenosidivorax</name>
    <dbReference type="NCBI Taxonomy" id="862126"/>
    <lineage>
        <taxon>Bacteria</taxon>
        <taxon>Pseudomonadati</taxon>
        <taxon>Bacteroidota</taxon>
        <taxon>Sphingobacteriia</taxon>
        <taxon>Sphingobacteriales</taxon>
        <taxon>Sphingobacteriaceae</taxon>
        <taxon>Mucilaginibacter</taxon>
    </lineage>
</organism>
<protein>
    <submittedName>
        <fullName evidence="3">RHS repeat-associated core domain-containing protein</fullName>
    </submittedName>
</protein>
<dbReference type="InterPro" id="IPR050708">
    <property type="entry name" value="T6SS_VgrG/RHS"/>
</dbReference>
<dbReference type="KEGG" id="mgk:FSB76_26420"/>
<evidence type="ECO:0000259" key="2">
    <source>
        <dbReference type="Pfam" id="PF20041"/>
    </source>
</evidence>
<gene>
    <name evidence="3" type="ORF">FSB76_26420</name>
</gene>
<dbReference type="Proteomes" id="UP000321362">
    <property type="component" value="Chromosome"/>
</dbReference>
<dbReference type="PANTHER" id="PTHR32305:SF15">
    <property type="entry name" value="PROTEIN RHSA-RELATED"/>
    <property type="match status" value="1"/>
</dbReference>
<evidence type="ECO:0000313" key="4">
    <source>
        <dbReference type="Proteomes" id="UP000321362"/>
    </source>
</evidence>
<dbReference type="PANTHER" id="PTHR32305">
    <property type="match status" value="1"/>
</dbReference>
<accession>A0A5B8W6I2</accession>
<keyword evidence="1" id="KW-0732">Signal</keyword>
<dbReference type="EMBL" id="CP042437">
    <property type="protein sequence ID" value="QEC79311.1"/>
    <property type="molecule type" value="Genomic_DNA"/>
</dbReference>
<dbReference type="Pfam" id="PF20041">
    <property type="entry name" value="DUF6443"/>
    <property type="match status" value="1"/>
</dbReference>
<dbReference type="Gene3D" id="2.180.10.10">
    <property type="entry name" value="RHS repeat-associated core"/>
    <property type="match status" value="1"/>
</dbReference>
<proteinExistence type="predicted"/>
<dbReference type="InterPro" id="IPR022385">
    <property type="entry name" value="Rhs_assc_core"/>
</dbReference>
<dbReference type="InterPro" id="IPR045619">
    <property type="entry name" value="DUF6443"/>
</dbReference>
<sequence length="1213" mass="132836">MAITYITIKPELRQFCIALSFVLCALCSKAQTYLPPPATLSTTPAAGSYYSNTSITLGPTFSFTAATGSSLSLYIVAPDCVPQTTAPSLTQNYILTSAPRVGGITSTAGLAGRTTCELMQTVQYFDGLGRPLQTIQVKGSPLDKDVVQPYSYDTYGREAQKYLPYVATAATSDGRYKSTAIADQSAFYNNPSAFSAPGVVTIPAINGTSPAFGLTVFEPSPLNRPVEQGAPGADWQPVANTLTGHTVKLAYSSNNATALTDTANTTLVALYTATINTDQTRTLSRATANGGNYPANMLTITTTRDENWKSGRGGTMEEYKDKEGHVVLKRTFNYAGGTLQILSTYYVYDDLDNLAFVLPPKSGADSALPAALLNDLCYQYRYDERSRLSQKKLPGKGWEYTVYNRFDQPVLTQDANQRLTNQWMVTKYDALGRVIITGLWNAGSAIPLSTLQASIYGAAQSDVRNVADVALGYTISSYPAASSYLSVNYYDDYSFSNITDLPSAFTVAPAGSATSVRGLLTGSKINILGTSSMLWSVSYYDNLGRNIQGYKQHNLGGGTPNINNYDIITNSYDFTNVVTTSIRKHYNTTNTTSPVLTIVNTYTYDHMGRKLTSSEQINGGTNVMLSKSDYNEIGQLMAKHLHSATGVAPFLQDIDYTYNERGWLQKINDPSVAPTTTKLFSERLNYNSTQYGATPQYNGNIAEQTYNVYNSPTAGVQTVKYGYDPMNRLLSGTSSTGFTETGITYDVNGNLQTLNRTGPNAATLIYAYYSSGKSNQLQTVANGSTTFRSYGAYDANGNAPSDGAGKAFTYNLLNLPQTVTATGLSLSYTYDAAGNKLRKVSNGSATDYIDGIQYKADGTIDFVQTEEGKANRSGASYAYEYTLTDHLGNNRVTLDQTSGKVGEDDYYPFGLNVHRLQNAGNKYLYNKKELQEELNQYDYGARFYDPVIARWTSVDPHAEKYYANSQYDFVAGNPLSRIDHNGQDWFYYRSKDEKTKTWHWQEGNKATYINAKGKKVTDKKGYDYLVTYQHTGTNAFGAATGTITVYSQNKVTFTQSGVFSGSGWWTTLQNPTKGGFDAAGTGNYLLHLGKRSVMENDQKVAQGATNPAPAYGIQQIPSNTNLDYPDHSTHSVNSDYGGGRIRMNPVNDDMQYDASRDRGYYIHGKDQWWNFRTHGCVCDKTDATFNYFWGGEGSTVKTDVPMAVDIPVSISEK</sequence>
<dbReference type="RefSeq" id="WP_147058785.1">
    <property type="nucleotide sequence ID" value="NZ_CP042437.1"/>
</dbReference>
<dbReference type="AlphaFoldDB" id="A0A5B8W6I2"/>
<reference evidence="3 4" key="1">
    <citation type="journal article" date="2013" name="J. Microbiol.">
        <title>Mucilaginibacter ginsenosidivorax sp. nov., with ginsenoside converting activity isolated from sediment.</title>
        <authorList>
            <person name="Kim J.K."/>
            <person name="Choi T.E."/>
            <person name="Liu Q.M."/>
            <person name="Park H.Y."/>
            <person name="Yi T.H."/>
            <person name="Yoon M.H."/>
            <person name="Kim S.C."/>
            <person name="Im W.T."/>
        </authorList>
    </citation>
    <scope>NUCLEOTIDE SEQUENCE [LARGE SCALE GENOMIC DNA]</scope>
    <source>
        <strain evidence="3 4">KHI28</strain>
    </source>
</reference>
<evidence type="ECO:0000256" key="1">
    <source>
        <dbReference type="SAM" id="SignalP"/>
    </source>
</evidence>
<feature type="domain" description="DUF6443" evidence="2">
    <location>
        <begin position="105"/>
        <end position="242"/>
    </location>
</feature>